<dbReference type="AlphaFoldDB" id="A0A157Z366"/>
<keyword evidence="3" id="KW-1185">Reference proteome</keyword>
<sequence>MRVSRGSGEMMRLDLRTLKISRPVQVLIVAALALAVFAHFRGEQEAPSTQPASTTTSTTTAKPAAPAPASAPPEASAPETVAAAAAPIDLFPSQNWQPPPPPPPPAPPKSTKPPPPPEPPPLPFSVRSLWLDQQGVFYVVLSGTGREFPLCVNCQKKGFLHKGDVILNAYRIDEISRQQVQFTYLPLKRRQTLSLGELK</sequence>
<dbReference type="Proteomes" id="UP000054624">
    <property type="component" value="Unassembled WGS sequence"/>
</dbReference>
<evidence type="ECO:0000313" key="3">
    <source>
        <dbReference type="Proteomes" id="UP000054624"/>
    </source>
</evidence>
<feature type="region of interest" description="Disordered" evidence="1">
    <location>
        <begin position="43"/>
        <end position="79"/>
    </location>
</feature>
<dbReference type="STRING" id="1777137.AWB76_00126"/>
<feature type="region of interest" description="Disordered" evidence="1">
    <location>
        <begin position="91"/>
        <end position="121"/>
    </location>
</feature>
<dbReference type="EMBL" id="FCOI02000001">
    <property type="protein sequence ID" value="SAK39968.1"/>
    <property type="molecule type" value="Genomic_DNA"/>
</dbReference>
<evidence type="ECO:0000256" key="1">
    <source>
        <dbReference type="SAM" id="MobiDB-lite"/>
    </source>
</evidence>
<accession>A0A157Z366</accession>
<feature type="compositionally biased region" description="Pro residues" evidence="1">
    <location>
        <begin position="97"/>
        <end position="121"/>
    </location>
</feature>
<organism evidence="2 3">
    <name type="scientific">Caballeronia temeraria</name>
    <dbReference type="NCBI Taxonomy" id="1777137"/>
    <lineage>
        <taxon>Bacteria</taxon>
        <taxon>Pseudomonadati</taxon>
        <taxon>Pseudomonadota</taxon>
        <taxon>Betaproteobacteria</taxon>
        <taxon>Burkholderiales</taxon>
        <taxon>Burkholderiaceae</taxon>
        <taxon>Caballeronia</taxon>
    </lineage>
</organism>
<evidence type="ECO:0000313" key="2">
    <source>
        <dbReference type="EMBL" id="SAK39968.1"/>
    </source>
</evidence>
<proteinExistence type="predicted"/>
<feature type="compositionally biased region" description="Low complexity" evidence="1">
    <location>
        <begin position="45"/>
        <end position="64"/>
    </location>
</feature>
<protein>
    <submittedName>
        <fullName evidence="2">Uncharacterized protein</fullName>
    </submittedName>
</protein>
<name>A0A157Z366_9BURK</name>
<reference evidence="3" key="1">
    <citation type="submission" date="2016-01" db="EMBL/GenBank/DDBJ databases">
        <authorList>
            <person name="Peeters Charlotte."/>
        </authorList>
    </citation>
    <scope>NUCLEOTIDE SEQUENCE [LARGE SCALE GENOMIC DNA]</scope>
</reference>
<gene>
    <name evidence="2" type="ORF">AWB76_00126</name>
</gene>